<keyword evidence="2" id="KW-0732">Signal</keyword>
<evidence type="ECO:0000256" key="2">
    <source>
        <dbReference type="SAM" id="SignalP"/>
    </source>
</evidence>
<protein>
    <recommendedName>
        <fullName evidence="5">DUF3613 domain-containing protein</fullName>
    </recommendedName>
</protein>
<dbReference type="InterPro" id="IPR022053">
    <property type="entry name" value="DUF3613"/>
</dbReference>
<dbReference type="PATRIC" id="fig|34073.19.peg.4262"/>
<feature type="region of interest" description="Disordered" evidence="1">
    <location>
        <begin position="55"/>
        <end position="90"/>
    </location>
</feature>
<evidence type="ECO:0000313" key="4">
    <source>
        <dbReference type="Proteomes" id="UP000035170"/>
    </source>
</evidence>
<evidence type="ECO:0000313" key="3">
    <source>
        <dbReference type="EMBL" id="KLN54856.1"/>
    </source>
</evidence>
<feature type="compositionally biased region" description="Gly residues" evidence="1">
    <location>
        <begin position="148"/>
        <end position="158"/>
    </location>
</feature>
<feature type="region of interest" description="Disordered" evidence="1">
    <location>
        <begin position="138"/>
        <end position="158"/>
    </location>
</feature>
<evidence type="ECO:0000256" key="1">
    <source>
        <dbReference type="SAM" id="MobiDB-lite"/>
    </source>
</evidence>
<organism evidence="3 4">
    <name type="scientific">Variovorax paradoxus</name>
    <dbReference type="NCBI Taxonomy" id="34073"/>
    <lineage>
        <taxon>Bacteria</taxon>
        <taxon>Pseudomonadati</taxon>
        <taxon>Pseudomonadota</taxon>
        <taxon>Betaproteobacteria</taxon>
        <taxon>Burkholderiales</taxon>
        <taxon>Comamonadaceae</taxon>
        <taxon>Variovorax</taxon>
    </lineage>
</organism>
<name>A0A0H2LYI6_VARPD</name>
<dbReference type="RefSeq" id="WP_047785833.1">
    <property type="nucleotide sequence ID" value="NZ_JZWI01000021.1"/>
</dbReference>
<reference evidence="3 4" key="1">
    <citation type="submission" date="2015-03" db="EMBL/GenBank/DDBJ databases">
        <title>Genome sequence of Variovorax paradoxus TBEA6.</title>
        <authorList>
            <person name="Poehlein A."/>
            <person name="Schuldes J."/>
            <person name="Wuebbeler J.H."/>
            <person name="Hiessl S."/>
            <person name="Steinbuechel A."/>
            <person name="Daniel R."/>
        </authorList>
    </citation>
    <scope>NUCLEOTIDE SEQUENCE [LARGE SCALE GENOMIC DNA]</scope>
    <source>
        <strain evidence="3 4">TBEA6</strain>
    </source>
</reference>
<gene>
    <name evidence="3" type="ORF">VPARA_41610</name>
</gene>
<dbReference type="AlphaFoldDB" id="A0A0H2LYI6"/>
<comment type="caution">
    <text evidence="3">The sequence shown here is derived from an EMBL/GenBank/DDBJ whole genome shotgun (WGS) entry which is preliminary data.</text>
</comment>
<evidence type="ECO:0008006" key="5">
    <source>
        <dbReference type="Google" id="ProtNLM"/>
    </source>
</evidence>
<dbReference type="EMBL" id="JZWI01000021">
    <property type="protein sequence ID" value="KLN54856.1"/>
    <property type="molecule type" value="Genomic_DNA"/>
</dbReference>
<dbReference type="Pfam" id="PF12266">
    <property type="entry name" value="DUF3613"/>
    <property type="match status" value="1"/>
</dbReference>
<feature type="chain" id="PRO_5002597098" description="DUF3613 domain-containing protein" evidence="2">
    <location>
        <begin position="32"/>
        <end position="158"/>
    </location>
</feature>
<accession>A0A0H2LYI6</accession>
<sequence length="158" mass="16446">MNHESTERIASLPVRAALTTALLFMATSAFAQTNAIKSDEAKAIATPVAAPTDKIAATAAPAGQPVQNQTAPEPQEAQVAESEEFDSPPLLLGDATQNLLAWQRSGEIASPTPRPIAGSVASRSYERYIKSFEHPIPERLSSTVTKSSGGGGSSSGSR</sequence>
<keyword evidence="4" id="KW-1185">Reference proteome</keyword>
<feature type="signal peptide" evidence="2">
    <location>
        <begin position="1"/>
        <end position="31"/>
    </location>
</feature>
<proteinExistence type="predicted"/>
<dbReference type="Proteomes" id="UP000035170">
    <property type="component" value="Unassembled WGS sequence"/>
</dbReference>